<organism evidence="1 2">
    <name type="scientific">Brassica carinata</name>
    <name type="common">Ethiopian mustard</name>
    <name type="synonym">Abyssinian cabbage</name>
    <dbReference type="NCBI Taxonomy" id="52824"/>
    <lineage>
        <taxon>Eukaryota</taxon>
        <taxon>Viridiplantae</taxon>
        <taxon>Streptophyta</taxon>
        <taxon>Embryophyta</taxon>
        <taxon>Tracheophyta</taxon>
        <taxon>Spermatophyta</taxon>
        <taxon>Magnoliopsida</taxon>
        <taxon>eudicotyledons</taxon>
        <taxon>Gunneridae</taxon>
        <taxon>Pentapetalae</taxon>
        <taxon>rosids</taxon>
        <taxon>malvids</taxon>
        <taxon>Brassicales</taxon>
        <taxon>Brassicaceae</taxon>
        <taxon>Brassiceae</taxon>
        <taxon>Brassica</taxon>
    </lineage>
</organism>
<dbReference type="EMBL" id="JAAMPC010000015">
    <property type="protein sequence ID" value="KAG2255813.1"/>
    <property type="molecule type" value="Genomic_DNA"/>
</dbReference>
<proteinExistence type="predicted"/>
<reference evidence="1 2" key="1">
    <citation type="submission" date="2020-02" db="EMBL/GenBank/DDBJ databases">
        <authorList>
            <person name="Ma Q."/>
            <person name="Huang Y."/>
            <person name="Song X."/>
            <person name="Pei D."/>
        </authorList>
    </citation>
    <scope>NUCLEOTIDE SEQUENCE [LARGE SCALE GENOMIC DNA]</scope>
    <source>
        <strain evidence="1">Sxm20200214</strain>
        <tissue evidence="1">Leaf</tissue>
    </source>
</reference>
<dbReference type="AlphaFoldDB" id="A0A8X7PSD0"/>
<protein>
    <submittedName>
        <fullName evidence="1">Uncharacterized protein</fullName>
    </submittedName>
</protein>
<name>A0A8X7PSD0_BRACI</name>
<accession>A0A8X7PSD0</accession>
<dbReference type="OrthoDB" id="2017946at2759"/>
<evidence type="ECO:0000313" key="1">
    <source>
        <dbReference type="EMBL" id="KAG2255813.1"/>
    </source>
</evidence>
<comment type="caution">
    <text evidence="1">The sequence shown here is derived from an EMBL/GenBank/DDBJ whole genome shotgun (WGS) entry which is preliminary data.</text>
</comment>
<dbReference type="Proteomes" id="UP000886595">
    <property type="component" value="Unassembled WGS sequence"/>
</dbReference>
<sequence length="88" mass="9692">MSEDESEDDKGRSCCCQGLIQQRKRKISDVEKINAEMKQRLHISLYRGEVTAAKGFNAGGMYDGLRASKEKPDLGIVTCDVDAVPADN</sequence>
<evidence type="ECO:0000313" key="2">
    <source>
        <dbReference type="Proteomes" id="UP000886595"/>
    </source>
</evidence>
<keyword evidence="2" id="KW-1185">Reference proteome</keyword>
<gene>
    <name evidence="1" type="ORF">Bca52824_075107</name>
</gene>